<evidence type="ECO:0000313" key="1">
    <source>
        <dbReference type="EMBL" id="KAF7769683.1"/>
    </source>
</evidence>
<dbReference type="InterPro" id="IPR036170">
    <property type="entry name" value="YezG-like_sf"/>
</dbReference>
<dbReference type="Gene3D" id="3.30.500.20">
    <property type="entry name" value="BH3703-like domains"/>
    <property type="match status" value="1"/>
</dbReference>
<dbReference type="AlphaFoldDB" id="A0AAD4AHA3"/>
<proteinExistence type="predicted"/>
<gene>
    <name evidence="1" type="ORF">PCIT_a2563</name>
</gene>
<protein>
    <recommendedName>
        <fullName evidence="3">DUF600 domain-containing protein</fullName>
    </recommendedName>
</protein>
<dbReference type="Proteomes" id="UP000016487">
    <property type="component" value="Unassembled WGS sequence"/>
</dbReference>
<evidence type="ECO:0000313" key="2">
    <source>
        <dbReference type="Proteomes" id="UP000016487"/>
    </source>
</evidence>
<name>A0AAD4AHA3_9GAMM</name>
<organism evidence="1 2">
    <name type="scientific">Pseudoalteromonas citrea</name>
    <dbReference type="NCBI Taxonomy" id="43655"/>
    <lineage>
        <taxon>Bacteria</taxon>
        <taxon>Pseudomonadati</taxon>
        <taxon>Pseudomonadota</taxon>
        <taxon>Gammaproteobacteria</taxon>
        <taxon>Alteromonadales</taxon>
        <taxon>Pseudoalteromonadaceae</taxon>
        <taxon>Pseudoalteromonas</taxon>
    </lineage>
</organism>
<evidence type="ECO:0008006" key="3">
    <source>
        <dbReference type="Google" id="ProtNLM"/>
    </source>
</evidence>
<sequence>MNMYTTIDAIPQQLGQYLYQYIDQAWFEAELILEQTETTYDCWAYYFPMEAPLEQIDISVSDDIAALFKLLYDHGINSQPEQWQRVIFNIKPSGQFSINFEKDNDDDVDA</sequence>
<reference evidence="1" key="1">
    <citation type="journal article" date="2012" name="J. Bacteriol.">
        <title>Genome sequences of type strains of seven species of the marine bacterium Pseudoalteromonas.</title>
        <authorList>
            <person name="Xie B.B."/>
            <person name="Shu Y.L."/>
            <person name="Qin Q.L."/>
            <person name="Rong J.C."/>
            <person name="Zhang X.Y."/>
            <person name="Chen X.L."/>
            <person name="Shi M."/>
            <person name="He H.L."/>
            <person name="Zhou B.C."/>
            <person name="Zhang Y.Z."/>
        </authorList>
    </citation>
    <scope>NUCLEOTIDE SEQUENCE</scope>
    <source>
        <strain evidence="1">DSM 8771</strain>
    </source>
</reference>
<dbReference type="EMBL" id="AHBZ03000021">
    <property type="protein sequence ID" value="KAF7769683.1"/>
    <property type="molecule type" value="Genomic_DNA"/>
</dbReference>
<dbReference type="RefSeq" id="WP_010366788.1">
    <property type="nucleotide sequence ID" value="NZ_AHBZ03000021.1"/>
</dbReference>
<dbReference type="SUPFAM" id="SSF160424">
    <property type="entry name" value="BH3703-like"/>
    <property type="match status" value="1"/>
</dbReference>
<accession>A0AAD4AHA3</accession>
<reference evidence="1" key="2">
    <citation type="submission" date="2015-03" db="EMBL/GenBank/DDBJ databases">
        <title>Genome sequence of Pseudoalteromonas citrea.</title>
        <authorList>
            <person name="Xie B.-B."/>
            <person name="Rong J.-C."/>
            <person name="Qin Q.-L."/>
            <person name="Zhang Y.-Z."/>
        </authorList>
    </citation>
    <scope>NUCLEOTIDE SEQUENCE</scope>
    <source>
        <strain evidence="1">DSM 8771</strain>
    </source>
</reference>
<comment type="caution">
    <text evidence="1">The sequence shown here is derived from an EMBL/GenBank/DDBJ whole genome shotgun (WGS) entry which is preliminary data.</text>
</comment>